<keyword evidence="1" id="KW-0805">Transcription regulation</keyword>
<dbReference type="Pfam" id="PF17853">
    <property type="entry name" value="GGDEF_2"/>
    <property type="match status" value="1"/>
</dbReference>
<dbReference type="EMBL" id="CAJVCE010000052">
    <property type="protein sequence ID" value="CAG7658972.1"/>
    <property type="molecule type" value="Genomic_DNA"/>
</dbReference>
<dbReference type="PROSITE" id="PS00041">
    <property type="entry name" value="HTH_ARAC_FAMILY_1"/>
    <property type="match status" value="1"/>
</dbReference>
<evidence type="ECO:0000259" key="5">
    <source>
        <dbReference type="PROSITE" id="PS01124"/>
    </source>
</evidence>
<keyword evidence="2" id="KW-0238">DNA-binding</keyword>
<dbReference type="Pfam" id="PF12833">
    <property type="entry name" value="HTH_18"/>
    <property type="match status" value="1"/>
</dbReference>
<dbReference type="InterPro" id="IPR041522">
    <property type="entry name" value="CdaR_GGDEF"/>
</dbReference>
<comment type="caution">
    <text evidence="6">The sequence shown here is derived from an EMBL/GenBank/DDBJ whole genome shotgun (WGS) entry which is preliminary data.</text>
</comment>
<sequence>MRFINKNISKAASLFYATIFLVIISATVLLSYLNTTRSLQQELIFSNTALLHQVMEKTEMILHEVDKDALNLLQEPEVRMFADGNYADSLERLQKQSDLMKKLENMMNANTHIQSAYLYSYGEKMYLSSSTSSTETAFFDKGWRDSFDQFAGYYSWLGLRSIEDKMALYPARKQVLTLVRSYPVISSPTFRKGALIINIDESMLYNLNDGVRRLGQSFILDENGQVLSHSDKQMLGQNISTKNEIIKIMNSGGAGSFEETIDGTQNLVFFASSGYTGWKYISVIPSLQLNRELLTVRNWLMLIAFVMFVVALAAVFLVNTVTYRPFESFVRSINKQLNSRKGPDSELQVKERDVNLETAEGLFDSFLLEHDHMQRQVRQNIPVMKWRLISDMLMGYRTRFIEVKPHLEWLDIQLHPAHFIVMSAEFDHKAQISSKDLPLYAYALCNVADELIHAENKGTAVEMIDGRVVIIISFEKAEQQSNMLTALTIADLIKTFVQEQFKQTITIGVGRQYELLEDLHKSYREALEALQYRLLLGANHVISIEDIEDYSRQQFYRLFDMADAVLDSVKAVDDGGVTKKLELLFQQALQESVPPKLLMQICMQLVLRSLKIGSDIGLDVESLIGGDVKLYEKIEAAENANELKRDITGYFKQLLDRIVEKRSHRGSNETVEHMLAFISKHYMRSDLSMNMIADTFQLSVPYISKIFKDYTESNFTDHLIQLRINKAKQLLEKGNAKVGNIAEQVGYSNSHSFIRIFKKVTGLTPGEYREQLILERSRTNIHGINKGNPMNNDQ</sequence>
<name>A0ABN7TWY0_9BACL</name>
<keyword evidence="4" id="KW-1133">Transmembrane helix</keyword>
<dbReference type="SMART" id="SM00342">
    <property type="entry name" value="HTH_ARAC"/>
    <property type="match status" value="1"/>
</dbReference>
<keyword evidence="3" id="KW-0804">Transcription</keyword>
<accession>A0ABN7TWY0</accession>
<dbReference type="PROSITE" id="PS01124">
    <property type="entry name" value="HTH_ARAC_FAMILY_2"/>
    <property type="match status" value="1"/>
</dbReference>
<keyword evidence="4" id="KW-0812">Transmembrane</keyword>
<evidence type="ECO:0000256" key="2">
    <source>
        <dbReference type="ARBA" id="ARBA00023125"/>
    </source>
</evidence>
<keyword evidence="4" id="KW-0472">Membrane</keyword>
<dbReference type="Proteomes" id="UP000730618">
    <property type="component" value="Unassembled WGS sequence"/>
</dbReference>
<evidence type="ECO:0000313" key="7">
    <source>
        <dbReference type="Proteomes" id="UP000730618"/>
    </source>
</evidence>
<gene>
    <name evidence="6" type="primary">rhaR_85</name>
    <name evidence="6" type="ORF">PAECIP111802_07234</name>
</gene>
<proteinExistence type="predicted"/>
<dbReference type="PANTHER" id="PTHR43280">
    <property type="entry name" value="ARAC-FAMILY TRANSCRIPTIONAL REGULATOR"/>
    <property type="match status" value="1"/>
</dbReference>
<evidence type="ECO:0000256" key="3">
    <source>
        <dbReference type="ARBA" id="ARBA00023163"/>
    </source>
</evidence>
<dbReference type="CDD" id="cd12912">
    <property type="entry name" value="PDC2_MCP_like"/>
    <property type="match status" value="1"/>
</dbReference>
<evidence type="ECO:0000313" key="6">
    <source>
        <dbReference type="EMBL" id="CAG7658972.1"/>
    </source>
</evidence>
<feature type="transmembrane region" description="Helical" evidence="4">
    <location>
        <begin position="299"/>
        <end position="321"/>
    </location>
</feature>
<dbReference type="RefSeq" id="WP_218103352.1">
    <property type="nucleotide sequence ID" value="NZ_CAJVCE010000052.1"/>
</dbReference>
<organism evidence="6 7">
    <name type="scientific">Paenibacillus allorhizosphaerae</name>
    <dbReference type="NCBI Taxonomy" id="2849866"/>
    <lineage>
        <taxon>Bacteria</taxon>
        <taxon>Bacillati</taxon>
        <taxon>Bacillota</taxon>
        <taxon>Bacilli</taxon>
        <taxon>Bacillales</taxon>
        <taxon>Paenibacillaceae</taxon>
        <taxon>Paenibacillus</taxon>
    </lineage>
</organism>
<protein>
    <submittedName>
        <fullName evidence="6">HTH-type transcriptional activator RhaR</fullName>
    </submittedName>
</protein>
<dbReference type="InterPro" id="IPR018062">
    <property type="entry name" value="HTH_AraC-typ_CS"/>
</dbReference>
<feature type="transmembrane region" description="Helical" evidence="4">
    <location>
        <begin position="12"/>
        <end position="33"/>
    </location>
</feature>
<keyword evidence="7" id="KW-1185">Reference proteome</keyword>
<evidence type="ECO:0000256" key="4">
    <source>
        <dbReference type="SAM" id="Phobius"/>
    </source>
</evidence>
<dbReference type="InterPro" id="IPR018060">
    <property type="entry name" value="HTH_AraC"/>
</dbReference>
<reference evidence="6 7" key="1">
    <citation type="submission" date="2021-06" db="EMBL/GenBank/DDBJ databases">
        <authorList>
            <person name="Criscuolo A."/>
        </authorList>
    </citation>
    <scope>NUCLEOTIDE SEQUENCE [LARGE SCALE GENOMIC DNA]</scope>
    <source>
        <strain evidence="7">CIP 111802</strain>
    </source>
</reference>
<evidence type="ECO:0000256" key="1">
    <source>
        <dbReference type="ARBA" id="ARBA00023015"/>
    </source>
</evidence>
<feature type="domain" description="HTH araC/xylS-type" evidence="5">
    <location>
        <begin position="672"/>
        <end position="771"/>
    </location>
</feature>
<dbReference type="PANTHER" id="PTHR43280:SF28">
    <property type="entry name" value="HTH-TYPE TRANSCRIPTIONAL ACTIVATOR RHAS"/>
    <property type="match status" value="1"/>
</dbReference>